<dbReference type="AlphaFoldDB" id="A0A1R2BI24"/>
<dbReference type="InterPro" id="IPR000315">
    <property type="entry name" value="Znf_B-box"/>
</dbReference>
<dbReference type="EMBL" id="MPUH01000632">
    <property type="protein sequence ID" value="OMJ76433.1"/>
    <property type="molecule type" value="Genomic_DNA"/>
</dbReference>
<dbReference type="PROSITE" id="PS50119">
    <property type="entry name" value="ZF_BBOX"/>
    <property type="match status" value="1"/>
</dbReference>
<dbReference type="Gene3D" id="2.60.120.920">
    <property type="match status" value="1"/>
</dbReference>
<evidence type="ECO:0000256" key="2">
    <source>
        <dbReference type="SAM" id="Coils"/>
    </source>
</evidence>
<dbReference type="SUPFAM" id="SSF57845">
    <property type="entry name" value="B-box zinc-binding domain"/>
    <property type="match status" value="1"/>
</dbReference>
<dbReference type="InterPro" id="IPR043136">
    <property type="entry name" value="B30.2/SPRY_sf"/>
</dbReference>
<gene>
    <name evidence="4" type="ORF">SteCoe_24218</name>
</gene>
<evidence type="ECO:0000313" key="5">
    <source>
        <dbReference type="Proteomes" id="UP000187209"/>
    </source>
</evidence>
<organism evidence="4 5">
    <name type="scientific">Stentor coeruleus</name>
    <dbReference type="NCBI Taxonomy" id="5963"/>
    <lineage>
        <taxon>Eukaryota</taxon>
        <taxon>Sar</taxon>
        <taxon>Alveolata</taxon>
        <taxon>Ciliophora</taxon>
        <taxon>Postciliodesmatophora</taxon>
        <taxon>Heterotrichea</taxon>
        <taxon>Heterotrichida</taxon>
        <taxon>Stentoridae</taxon>
        <taxon>Stentor</taxon>
    </lineage>
</organism>
<feature type="coiled-coil region" evidence="2">
    <location>
        <begin position="799"/>
        <end position="826"/>
    </location>
</feature>
<accession>A0A1R2BI24</accession>
<dbReference type="GO" id="GO:0008270">
    <property type="term" value="F:zinc ion binding"/>
    <property type="evidence" value="ECO:0007669"/>
    <property type="project" value="UniProtKB-KW"/>
</dbReference>
<name>A0A1R2BI24_9CILI</name>
<evidence type="ECO:0000313" key="4">
    <source>
        <dbReference type="EMBL" id="OMJ76433.1"/>
    </source>
</evidence>
<reference evidence="4 5" key="1">
    <citation type="submission" date="2016-11" db="EMBL/GenBank/DDBJ databases">
        <title>The macronuclear genome of Stentor coeruleus: a giant cell with tiny introns.</title>
        <authorList>
            <person name="Slabodnick M."/>
            <person name="Ruby J.G."/>
            <person name="Reiff S.B."/>
            <person name="Swart E.C."/>
            <person name="Gosai S."/>
            <person name="Prabakaran S."/>
            <person name="Witkowska E."/>
            <person name="Larue G.E."/>
            <person name="Fisher S."/>
            <person name="Freeman R.M."/>
            <person name="Gunawardena J."/>
            <person name="Chu W."/>
            <person name="Stover N.A."/>
            <person name="Gregory B.D."/>
            <person name="Nowacki M."/>
            <person name="Derisi J."/>
            <person name="Roy S.W."/>
            <person name="Marshall W.F."/>
            <person name="Sood P."/>
        </authorList>
    </citation>
    <scope>NUCLEOTIDE SEQUENCE [LARGE SCALE GENOMIC DNA]</scope>
    <source>
        <strain evidence="4">WM001</strain>
    </source>
</reference>
<feature type="domain" description="B box-type" evidence="3">
    <location>
        <begin position="543"/>
        <end position="588"/>
    </location>
</feature>
<evidence type="ECO:0000259" key="3">
    <source>
        <dbReference type="PROSITE" id="PS50119"/>
    </source>
</evidence>
<evidence type="ECO:0000256" key="1">
    <source>
        <dbReference type="PROSITE-ProRule" id="PRU00024"/>
    </source>
</evidence>
<keyword evidence="5" id="KW-1185">Reference proteome</keyword>
<keyword evidence="1" id="KW-0862">Zinc</keyword>
<keyword evidence="1" id="KW-0479">Metal-binding</keyword>
<sequence length="838" mass="96615">MSDSFMTIFDEAYKLRKNYIEELDQPRTIASPYAQQEYILTHRYKDSPNTFLCQDLGKNSMHFKVIPCKNYSEVKLGVKKLTKILGQCQSNAILENDLFDVLDEGKWFLIMVTPTIKAVSLAQFSEVMHKTGLQISKEYCVGIMLRLISLVDEIQQQDSELNCIFPNSVYICKSNAGAPLFTIEDQAFSLKISATKKHTLLGIKNTLQNLYIEDNNDLWGISMCIYSLCGSVLLNSLPSMMNLCIEDRMAATPLKHRDPALERIFRMAQENNRKIFTHKYLEVWRGFCDKNWELIEKSDLNDLEVLHSGLLFSNSSIKTLVVHKWLNLWNSFHNVYIYLNENDLFLSFIEECLKMDWTERRDLLESFFKMLKQKPKDSVFKEILCGLGILGLVYTTVSLDPHNQAFYSFVKDYMSENTLTLMQVLYDSGVITKTLDLAKSSKTDKSFIRDTMSYYGPHSPKLIEQVYGMELFSPVIIIQGLVDIPHYHKMDKLDQILELNLQILSKKYRNEEMQDVLKNTLDLITEILFLPSLIQRNHLIGKCSTHEIQEIFELSKNPFLYYCKECAVPLCSPCLANTVHKSHDVYNLLYMTPHFRCNCNDFHNQVEFKPADFAFSKSIGRFHFLPSNSCPVPESILNKFTSKSDMVITTMEHLVKEWSNVGTGLAAYYEVKINKAGKYENIVIGILGADIYYHGVNGNFIVNNKLACKAPRFGSYDTVGIGILRNSKAFITYNGLLCSNLVECEANQELKIEVSLYGDGCEVELKLRSFLFQSAKYGIETFQKASSKDIFEKILRTMIKSFRKLLKFKNERLEEIKERFKNILCKIQKQDLANKLKS</sequence>
<proteinExistence type="predicted"/>
<keyword evidence="1" id="KW-0863">Zinc-finger</keyword>
<dbReference type="Gene3D" id="3.30.160.60">
    <property type="entry name" value="Classic Zinc Finger"/>
    <property type="match status" value="1"/>
</dbReference>
<comment type="caution">
    <text evidence="4">The sequence shown here is derived from an EMBL/GenBank/DDBJ whole genome shotgun (WGS) entry which is preliminary data.</text>
</comment>
<keyword evidence="2" id="KW-0175">Coiled coil</keyword>
<protein>
    <recommendedName>
        <fullName evidence="3">B box-type domain-containing protein</fullName>
    </recommendedName>
</protein>
<dbReference type="Proteomes" id="UP000187209">
    <property type="component" value="Unassembled WGS sequence"/>
</dbReference>